<dbReference type="SMART" id="SM00283">
    <property type="entry name" value="MA"/>
    <property type="match status" value="1"/>
</dbReference>
<name>A0ABW8TBA5_9CLOT</name>
<dbReference type="PROSITE" id="PS50111">
    <property type="entry name" value="CHEMOTAXIS_TRANSDUC_2"/>
    <property type="match status" value="1"/>
</dbReference>
<feature type="region of interest" description="Disordered" evidence="3">
    <location>
        <begin position="1"/>
        <end position="22"/>
    </location>
</feature>
<organism evidence="5 6">
    <name type="scientific">Clostridium neuense</name>
    <dbReference type="NCBI Taxonomy" id="1728934"/>
    <lineage>
        <taxon>Bacteria</taxon>
        <taxon>Bacillati</taxon>
        <taxon>Bacillota</taxon>
        <taxon>Clostridia</taxon>
        <taxon>Eubacteriales</taxon>
        <taxon>Clostridiaceae</taxon>
        <taxon>Clostridium</taxon>
    </lineage>
</organism>
<evidence type="ECO:0000259" key="4">
    <source>
        <dbReference type="PROSITE" id="PS50111"/>
    </source>
</evidence>
<feature type="domain" description="Methyl-accepting transducer" evidence="4">
    <location>
        <begin position="47"/>
        <end position="283"/>
    </location>
</feature>
<dbReference type="RefSeq" id="WP_406786341.1">
    <property type="nucleotide sequence ID" value="NZ_JBJIAA010000003.1"/>
</dbReference>
<comment type="caution">
    <text evidence="5">The sequence shown here is derived from an EMBL/GenBank/DDBJ whole genome shotgun (WGS) entry which is preliminary data.</text>
</comment>
<keyword evidence="6" id="KW-1185">Reference proteome</keyword>
<evidence type="ECO:0000313" key="5">
    <source>
        <dbReference type="EMBL" id="MFL0249672.1"/>
    </source>
</evidence>
<dbReference type="EMBL" id="JBJIAA010000003">
    <property type="protein sequence ID" value="MFL0249672.1"/>
    <property type="molecule type" value="Genomic_DNA"/>
</dbReference>
<gene>
    <name evidence="5" type="ORF">ACJDT4_04490</name>
</gene>
<keyword evidence="1 2" id="KW-0807">Transducer</keyword>
<evidence type="ECO:0000313" key="6">
    <source>
        <dbReference type="Proteomes" id="UP001623592"/>
    </source>
</evidence>
<evidence type="ECO:0000256" key="1">
    <source>
        <dbReference type="ARBA" id="ARBA00023224"/>
    </source>
</evidence>
<proteinExistence type="predicted"/>
<dbReference type="SUPFAM" id="SSF58104">
    <property type="entry name" value="Methyl-accepting chemotaxis protein (MCP) signaling domain"/>
    <property type="match status" value="1"/>
</dbReference>
<dbReference type="PANTHER" id="PTHR32089">
    <property type="entry name" value="METHYL-ACCEPTING CHEMOTAXIS PROTEIN MCPB"/>
    <property type="match status" value="1"/>
</dbReference>
<dbReference type="InterPro" id="IPR004089">
    <property type="entry name" value="MCPsignal_dom"/>
</dbReference>
<sequence>MFFKKNSTHESSNLQEPTPVEKDIETPKAEASFNSALNKTVDELCASSEKVSSNHSSIASSFDKLASLNETKKNNMSDMLSILDNFGKNISDLSEKIKNVHEAISSSNSLADNGLKSAEILNSSLSEFETIFKTSSSIVNDMVSKIESVNLITDSISEIAEQTNLLALNAAIEAARAGEAGKGFGVVADEIRKLAENTKSAVENSTKILGEIKNDIMNASTSMSSAENSIETQNTTIAGTKETLSSIKSSIDYSASETSNACDSLSDFMSKKEILYNGVNNISNAASTVDGLFSEISSKLDTQNSDVIDLNTYAKNLKANIK</sequence>
<dbReference type="Pfam" id="PF00015">
    <property type="entry name" value="MCPsignal"/>
    <property type="match status" value="1"/>
</dbReference>
<evidence type="ECO:0000256" key="3">
    <source>
        <dbReference type="SAM" id="MobiDB-lite"/>
    </source>
</evidence>
<accession>A0ABW8TBA5</accession>
<dbReference type="Proteomes" id="UP001623592">
    <property type="component" value="Unassembled WGS sequence"/>
</dbReference>
<dbReference type="Gene3D" id="1.10.287.950">
    <property type="entry name" value="Methyl-accepting chemotaxis protein"/>
    <property type="match status" value="1"/>
</dbReference>
<reference evidence="5 6" key="1">
    <citation type="submission" date="2024-11" db="EMBL/GenBank/DDBJ databases">
        <authorList>
            <person name="Heng Y.C."/>
            <person name="Lim A.C.H."/>
            <person name="Lee J.K.Y."/>
            <person name="Kittelmann S."/>
        </authorList>
    </citation>
    <scope>NUCLEOTIDE SEQUENCE [LARGE SCALE GENOMIC DNA]</scope>
    <source>
        <strain evidence="5 6">WILCCON 0114</strain>
    </source>
</reference>
<evidence type="ECO:0000256" key="2">
    <source>
        <dbReference type="PROSITE-ProRule" id="PRU00284"/>
    </source>
</evidence>
<dbReference type="PANTHER" id="PTHR32089:SF112">
    <property type="entry name" value="LYSOZYME-LIKE PROTEIN-RELATED"/>
    <property type="match status" value="1"/>
</dbReference>
<protein>
    <submittedName>
        <fullName evidence="5">Methyl-accepting chemotaxis protein</fullName>
    </submittedName>
</protein>